<dbReference type="PANTHER" id="PTHR23291">
    <property type="entry name" value="BAX INHIBITOR-RELATED"/>
    <property type="match status" value="1"/>
</dbReference>
<dbReference type="GO" id="GO:0034620">
    <property type="term" value="P:cellular response to unfolded protein"/>
    <property type="evidence" value="ECO:0007669"/>
    <property type="project" value="TreeGrafter"/>
</dbReference>
<evidence type="ECO:0000256" key="3">
    <source>
        <dbReference type="ARBA" id="ARBA00022692"/>
    </source>
</evidence>
<dbReference type="OrthoDB" id="1277691at2759"/>
<evidence type="ECO:0000256" key="6">
    <source>
        <dbReference type="RuleBase" id="RU004379"/>
    </source>
</evidence>
<protein>
    <recommendedName>
        <fullName evidence="10">Bax inhibitor 1</fullName>
    </recommendedName>
</protein>
<dbReference type="GO" id="GO:0019899">
    <property type="term" value="F:enzyme binding"/>
    <property type="evidence" value="ECO:0007669"/>
    <property type="project" value="TreeGrafter"/>
</dbReference>
<feature type="transmembrane region" description="Helical" evidence="6">
    <location>
        <begin position="218"/>
        <end position="237"/>
    </location>
</feature>
<feature type="transmembrane region" description="Helical" evidence="6">
    <location>
        <begin position="128"/>
        <end position="150"/>
    </location>
</feature>
<keyword evidence="5 6" id="KW-0472">Membrane</keyword>
<comment type="similarity">
    <text evidence="2 6">Belongs to the BI1 family.</text>
</comment>
<feature type="transmembrane region" description="Helical" evidence="6">
    <location>
        <begin position="190"/>
        <end position="212"/>
    </location>
</feature>
<evidence type="ECO:0000256" key="1">
    <source>
        <dbReference type="ARBA" id="ARBA00004141"/>
    </source>
</evidence>
<dbReference type="Pfam" id="PF01027">
    <property type="entry name" value="Bax1-I"/>
    <property type="match status" value="1"/>
</dbReference>
<evidence type="ECO:0000313" key="9">
    <source>
        <dbReference type="Proteomes" id="UP000494165"/>
    </source>
</evidence>
<evidence type="ECO:0000256" key="2">
    <source>
        <dbReference type="ARBA" id="ARBA00010350"/>
    </source>
</evidence>
<keyword evidence="9" id="KW-1185">Reference proteome</keyword>
<dbReference type="GO" id="GO:0031966">
    <property type="term" value="C:mitochondrial membrane"/>
    <property type="evidence" value="ECO:0007669"/>
    <property type="project" value="TreeGrafter"/>
</dbReference>
<gene>
    <name evidence="8" type="ORF">CLODIP_2_CD11518</name>
</gene>
<organism evidence="8 9">
    <name type="scientific">Cloeon dipterum</name>
    <dbReference type="NCBI Taxonomy" id="197152"/>
    <lineage>
        <taxon>Eukaryota</taxon>
        <taxon>Metazoa</taxon>
        <taxon>Ecdysozoa</taxon>
        <taxon>Arthropoda</taxon>
        <taxon>Hexapoda</taxon>
        <taxon>Insecta</taxon>
        <taxon>Pterygota</taxon>
        <taxon>Palaeoptera</taxon>
        <taxon>Ephemeroptera</taxon>
        <taxon>Pisciforma</taxon>
        <taxon>Baetidae</taxon>
        <taxon>Cloeon</taxon>
    </lineage>
</organism>
<dbReference type="AlphaFoldDB" id="A0A8S1D9Q8"/>
<feature type="region of interest" description="Disordered" evidence="7">
    <location>
        <begin position="25"/>
        <end position="63"/>
    </location>
</feature>
<evidence type="ECO:0000256" key="7">
    <source>
        <dbReference type="SAM" id="MobiDB-lite"/>
    </source>
</evidence>
<dbReference type="CDD" id="cd10430">
    <property type="entry name" value="BI-1"/>
    <property type="match status" value="1"/>
</dbReference>
<dbReference type="EMBL" id="CADEPI010000139">
    <property type="protein sequence ID" value="CAB3377099.1"/>
    <property type="molecule type" value="Genomic_DNA"/>
</dbReference>
<comment type="subcellular location">
    <subcellularLocation>
        <location evidence="1">Membrane</location>
        <topology evidence="1">Multi-pass membrane protein</topology>
    </subcellularLocation>
</comment>
<comment type="caution">
    <text evidence="6">Lacks conserved residue(s) required for the propagation of feature annotation.</text>
</comment>
<evidence type="ECO:0000313" key="8">
    <source>
        <dbReference type="EMBL" id="CAB3377099.1"/>
    </source>
</evidence>
<dbReference type="InterPro" id="IPR006214">
    <property type="entry name" value="Bax_inhibitor_1-related"/>
</dbReference>
<dbReference type="GO" id="GO:0033119">
    <property type="term" value="P:negative regulation of RNA splicing"/>
    <property type="evidence" value="ECO:0007669"/>
    <property type="project" value="TreeGrafter"/>
</dbReference>
<dbReference type="Proteomes" id="UP000494165">
    <property type="component" value="Unassembled WGS sequence"/>
</dbReference>
<feature type="transmembrane region" description="Helical" evidence="6">
    <location>
        <begin position="156"/>
        <end position="178"/>
    </location>
</feature>
<proteinExistence type="inferred from homology"/>
<dbReference type="GO" id="GO:2001234">
    <property type="term" value="P:negative regulation of apoptotic signaling pathway"/>
    <property type="evidence" value="ECO:0007669"/>
    <property type="project" value="TreeGrafter"/>
</dbReference>
<accession>A0A8S1D9Q8</accession>
<evidence type="ECO:0000256" key="5">
    <source>
        <dbReference type="ARBA" id="ARBA00023136"/>
    </source>
</evidence>
<evidence type="ECO:0008006" key="10">
    <source>
        <dbReference type="Google" id="ProtNLM"/>
    </source>
</evidence>
<dbReference type="PANTHER" id="PTHR23291:SF32">
    <property type="entry name" value="BAX INHIBITOR 1"/>
    <property type="match status" value="1"/>
</dbReference>
<reference evidence="8 9" key="1">
    <citation type="submission" date="2020-04" db="EMBL/GenBank/DDBJ databases">
        <authorList>
            <person name="Alioto T."/>
            <person name="Alioto T."/>
            <person name="Gomez Garrido J."/>
        </authorList>
    </citation>
    <scope>NUCLEOTIDE SEQUENCE [LARGE SCALE GENOMIC DNA]</scope>
</reference>
<keyword evidence="3 6" id="KW-0812">Transmembrane</keyword>
<comment type="caution">
    <text evidence="8">The sequence shown here is derived from an EMBL/GenBank/DDBJ whole genome shotgun (WGS) entry which is preliminary data.</text>
</comment>
<sequence length="283" mass="31314">MVIYQRSVGHVTRLLAHSRGAALTLPPSRPPLIGRQSAGRASDDKTAEPRTDHHSRLNQQDGHPVRTEVCQHISIETRTTSQGPPEECLRLPDCVNHAKRRSCLLGAVGLLIGLMATRNSKQNQPMRMGMLAALAYCIGTNLVPLLDSVLKVDPSIVVTALLSTSVVFVSFSMCALLAERGKWLFLGAPLLSLMNVMLLLLTLSIFTGTYAFMFNANVYLGLLAMCGFVLFDTQLIVEKRLMGDDDYIGHSVDLFIDLVGIFRRLLIILTKKEQDSRNKNKRE</sequence>
<keyword evidence="4 6" id="KW-1133">Transmembrane helix</keyword>
<feature type="compositionally biased region" description="Basic and acidic residues" evidence="7">
    <location>
        <begin position="41"/>
        <end position="55"/>
    </location>
</feature>
<name>A0A8S1D9Q8_9INSE</name>
<evidence type="ECO:0000256" key="4">
    <source>
        <dbReference type="ARBA" id="ARBA00022989"/>
    </source>
</evidence>